<keyword evidence="6" id="KW-1185">Reference proteome</keyword>
<feature type="region of interest" description="Disordered" evidence="3">
    <location>
        <begin position="1"/>
        <end position="49"/>
    </location>
</feature>
<dbReference type="PANTHER" id="PTHR45527">
    <property type="entry name" value="NONRIBOSOMAL PEPTIDE SYNTHETASE"/>
    <property type="match status" value="1"/>
</dbReference>
<dbReference type="InterPro" id="IPR009081">
    <property type="entry name" value="PP-bd_ACP"/>
</dbReference>
<dbReference type="Pfam" id="PF00550">
    <property type="entry name" value="PP-binding"/>
    <property type="match status" value="1"/>
</dbReference>
<proteinExistence type="predicted"/>
<feature type="non-terminal residue" evidence="5">
    <location>
        <position position="1"/>
    </location>
</feature>
<accession>A0ABS6Z370</accession>
<gene>
    <name evidence="5" type="ORF">GPJ59_09975</name>
</gene>
<name>A0ABS6Z370_9ACTN</name>
<reference evidence="5 6" key="1">
    <citation type="submission" date="2019-12" db="EMBL/GenBank/DDBJ databases">
        <title>Genome sequence of Streptomyces bambusae.</title>
        <authorList>
            <person name="Bansal K."/>
            <person name="Choksket S."/>
            <person name="Korpole S."/>
            <person name="Patil P.B."/>
        </authorList>
    </citation>
    <scope>NUCLEOTIDE SEQUENCE [LARGE SCALE GENOMIC DNA]</scope>
    <source>
        <strain evidence="5 6">SK60</strain>
    </source>
</reference>
<feature type="domain" description="Carrier" evidence="4">
    <location>
        <begin position="47"/>
        <end position="122"/>
    </location>
</feature>
<evidence type="ECO:0000256" key="1">
    <source>
        <dbReference type="ARBA" id="ARBA00022450"/>
    </source>
</evidence>
<dbReference type="InterPro" id="IPR036736">
    <property type="entry name" value="ACP-like_sf"/>
</dbReference>
<dbReference type="InterPro" id="IPR006162">
    <property type="entry name" value="Ppantetheine_attach_site"/>
</dbReference>
<dbReference type="Gene3D" id="1.10.1200.10">
    <property type="entry name" value="ACP-like"/>
    <property type="match status" value="1"/>
</dbReference>
<sequence>RHPPLSRGLGEVYRSRARPHRRITGAPGPAAPRAESGPGGQPADPAPVPLDVPARVAALWAELLGHQEIAAAADFFELGGDSLLVTRLARRLSAELGVRVPIRELLLARTLDRQSEVVAALAAQAPAPAATEAEAG</sequence>
<dbReference type="EMBL" id="WTFF01000048">
    <property type="protein sequence ID" value="MBW5482201.1"/>
    <property type="molecule type" value="Genomic_DNA"/>
</dbReference>
<keyword evidence="1" id="KW-0596">Phosphopantetheine</keyword>
<dbReference type="Proteomes" id="UP000812013">
    <property type="component" value="Unassembled WGS sequence"/>
</dbReference>
<dbReference type="PROSITE" id="PS00012">
    <property type="entry name" value="PHOSPHOPANTETHEINE"/>
    <property type="match status" value="1"/>
</dbReference>
<evidence type="ECO:0000256" key="3">
    <source>
        <dbReference type="SAM" id="MobiDB-lite"/>
    </source>
</evidence>
<dbReference type="InterPro" id="IPR020806">
    <property type="entry name" value="PKS_PP-bd"/>
</dbReference>
<evidence type="ECO:0000313" key="6">
    <source>
        <dbReference type="Proteomes" id="UP000812013"/>
    </source>
</evidence>
<evidence type="ECO:0000313" key="5">
    <source>
        <dbReference type="EMBL" id="MBW5482201.1"/>
    </source>
</evidence>
<evidence type="ECO:0000256" key="2">
    <source>
        <dbReference type="ARBA" id="ARBA00022553"/>
    </source>
</evidence>
<comment type="caution">
    <text evidence="5">The sequence shown here is derived from an EMBL/GenBank/DDBJ whole genome shotgun (WGS) entry which is preliminary data.</text>
</comment>
<dbReference type="SUPFAM" id="SSF47336">
    <property type="entry name" value="ACP-like"/>
    <property type="match status" value="1"/>
</dbReference>
<dbReference type="SMART" id="SM00823">
    <property type="entry name" value="PKS_PP"/>
    <property type="match status" value="1"/>
</dbReference>
<organism evidence="5 6">
    <name type="scientific">Streptomyces bambusae</name>
    <dbReference type="NCBI Taxonomy" id="1550616"/>
    <lineage>
        <taxon>Bacteria</taxon>
        <taxon>Bacillati</taxon>
        <taxon>Actinomycetota</taxon>
        <taxon>Actinomycetes</taxon>
        <taxon>Kitasatosporales</taxon>
        <taxon>Streptomycetaceae</taxon>
        <taxon>Streptomyces</taxon>
    </lineage>
</organism>
<dbReference type="PROSITE" id="PS50075">
    <property type="entry name" value="CARRIER"/>
    <property type="match status" value="1"/>
</dbReference>
<keyword evidence="2" id="KW-0597">Phosphoprotein</keyword>
<protein>
    <recommendedName>
        <fullName evidence="4">Carrier domain-containing protein</fullName>
    </recommendedName>
</protein>
<dbReference type="PANTHER" id="PTHR45527:SF1">
    <property type="entry name" value="FATTY ACID SYNTHASE"/>
    <property type="match status" value="1"/>
</dbReference>
<evidence type="ECO:0000259" key="4">
    <source>
        <dbReference type="PROSITE" id="PS50075"/>
    </source>
</evidence>